<gene>
    <name evidence="2" type="ORF">A2U01_0011609</name>
</gene>
<evidence type="ECO:0000313" key="2">
    <source>
        <dbReference type="EMBL" id="MCH90687.1"/>
    </source>
</evidence>
<keyword evidence="3" id="KW-1185">Reference proteome</keyword>
<dbReference type="AlphaFoldDB" id="A0A392MT50"/>
<proteinExistence type="predicted"/>
<dbReference type="Proteomes" id="UP000265520">
    <property type="component" value="Unassembled WGS sequence"/>
</dbReference>
<evidence type="ECO:0000313" key="3">
    <source>
        <dbReference type="Proteomes" id="UP000265520"/>
    </source>
</evidence>
<name>A0A392MT50_9FABA</name>
<organism evidence="2 3">
    <name type="scientific">Trifolium medium</name>
    <dbReference type="NCBI Taxonomy" id="97028"/>
    <lineage>
        <taxon>Eukaryota</taxon>
        <taxon>Viridiplantae</taxon>
        <taxon>Streptophyta</taxon>
        <taxon>Embryophyta</taxon>
        <taxon>Tracheophyta</taxon>
        <taxon>Spermatophyta</taxon>
        <taxon>Magnoliopsida</taxon>
        <taxon>eudicotyledons</taxon>
        <taxon>Gunneridae</taxon>
        <taxon>Pentapetalae</taxon>
        <taxon>rosids</taxon>
        <taxon>fabids</taxon>
        <taxon>Fabales</taxon>
        <taxon>Fabaceae</taxon>
        <taxon>Papilionoideae</taxon>
        <taxon>50 kb inversion clade</taxon>
        <taxon>NPAAA clade</taxon>
        <taxon>Hologalegina</taxon>
        <taxon>IRL clade</taxon>
        <taxon>Trifolieae</taxon>
        <taxon>Trifolium</taxon>
    </lineage>
</organism>
<sequence>MLMVVVSRKDPRRPNIWQISGSLTPNNNLNYGWGNIQGQGSNENLPPPPRKSSQMEETLAQFIKMRQGNFEAMKTSQETSNKNHEASIKNLEVQMGQLSKQFSSLQSGGSFGGNTQDNPKNESCKAINLRNRVVSSLKVRENSKKNESKKGSEGEVEKVREGVEKEQNGVVENERKSEIE</sequence>
<reference evidence="2 3" key="1">
    <citation type="journal article" date="2018" name="Front. Plant Sci.">
        <title>Red Clover (Trifolium pratense) and Zigzag Clover (T. medium) - A Picture of Genomic Similarities and Differences.</title>
        <authorList>
            <person name="Dluhosova J."/>
            <person name="Istvanek J."/>
            <person name="Nedelnik J."/>
            <person name="Repkova J."/>
        </authorList>
    </citation>
    <scope>NUCLEOTIDE SEQUENCE [LARGE SCALE GENOMIC DNA]</scope>
    <source>
        <strain evidence="3">cv. 10/8</strain>
        <tissue evidence="2">Leaf</tissue>
    </source>
</reference>
<protein>
    <submittedName>
        <fullName evidence="2">Uncharacterized protein</fullName>
    </submittedName>
</protein>
<feature type="non-terminal residue" evidence="2">
    <location>
        <position position="180"/>
    </location>
</feature>
<evidence type="ECO:0000256" key="1">
    <source>
        <dbReference type="SAM" id="MobiDB-lite"/>
    </source>
</evidence>
<accession>A0A392MT50</accession>
<feature type="compositionally biased region" description="Basic and acidic residues" evidence="1">
    <location>
        <begin position="138"/>
        <end position="180"/>
    </location>
</feature>
<feature type="region of interest" description="Disordered" evidence="1">
    <location>
        <begin position="103"/>
        <end position="180"/>
    </location>
</feature>
<dbReference type="EMBL" id="LXQA010018867">
    <property type="protein sequence ID" value="MCH90687.1"/>
    <property type="molecule type" value="Genomic_DNA"/>
</dbReference>
<comment type="caution">
    <text evidence="2">The sequence shown here is derived from an EMBL/GenBank/DDBJ whole genome shotgun (WGS) entry which is preliminary data.</text>
</comment>